<dbReference type="EMBL" id="JARYMX010000002">
    <property type="protein sequence ID" value="KAJ9562412.1"/>
    <property type="molecule type" value="Genomic_DNA"/>
</dbReference>
<dbReference type="InterPro" id="IPR043502">
    <property type="entry name" value="DNA/RNA_pol_sf"/>
</dbReference>
<dbReference type="CDD" id="cd09272">
    <property type="entry name" value="RNase_HI_RT_Ty1"/>
    <property type="match status" value="1"/>
</dbReference>
<evidence type="ECO:0000256" key="1">
    <source>
        <dbReference type="ARBA" id="ARBA00022723"/>
    </source>
</evidence>
<dbReference type="PANTHER" id="PTHR42648">
    <property type="entry name" value="TRANSPOSASE, PUTATIVE-RELATED"/>
    <property type="match status" value="1"/>
</dbReference>
<dbReference type="InterPro" id="IPR012337">
    <property type="entry name" value="RNaseH-like_sf"/>
</dbReference>
<comment type="caution">
    <text evidence="5">The sequence shown here is derived from an EMBL/GenBank/DDBJ whole genome shotgun (WGS) entry which is preliminary data.</text>
</comment>
<keyword evidence="6" id="KW-1185">Reference proteome</keyword>
<evidence type="ECO:0000256" key="2">
    <source>
        <dbReference type="ARBA" id="ARBA00022801"/>
    </source>
</evidence>
<reference evidence="5" key="1">
    <citation type="submission" date="2023-03" db="EMBL/GenBank/DDBJ databases">
        <title>Chromosome-scale reference genome and RAD-based genetic map of yellow starthistle (Centaurea solstitialis) reveal putative structural variation and QTLs associated with invader traits.</title>
        <authorList>
            <person name="Reatini B."/>
            <person name="Cang F.A."/>
            <person name="Jiang Q."/>
            <person name="Mckibben M.T.W."/>
            <person name="Barker M.S."/>
            <person name="Rieseberg L.H."/>
            <person name="Dlugosch K.M."/>
        </authorList>
    </citation>
    <scope>NUCLEOTIDE SEQUENCE</scope>
    <source>
        <strain evidence="5">CAN-66</strain>
        <tissue evidence="5">Leaf</tissue>
    </source>
</reference>
<organism evidence="5 6">
    <name type="scientific">Centaurea solstitialis</name>
    <name type="common">yellow star-thistle</name>
    <dbReference type="NCBI Taxonomy" id="347529"/>
    <lineage>
        <taxon>Eukaryota</taxon>
        <taxon>Viridiplantae</taxon>
        <taxon>Streptophyta</taxon>
        <taxon>Embryophyta</taxon>
        <taxon>Tracheophyta</taxon>
        <taxon>Spermatophyta</taxon>
        <taxon>Magnoliopsida</taxon>
        <taxon>eudicotyledons</taxon>
        <taxon>Gunneridae</taxon>
        <taxon>Pentapetalae</taxon>
        <taxon>asterids</taxon>
        <taxon>campanulids</taxon>
        <taxon>Asterales</taxon>
        <taxon>Asteraceae</taxon>
        <taxon>Carduoideae</taxon>
        <taxon>Cardueae</taxon>
        <taxon>Centaureinae</taxon>
        <taxon>Centaurea</taxon>
    </lineage>
</organism>
<proteinExistence type="predicted"/>
<feature type="domain" description="Integrase catalytic" evidence="4">
    <location>
        <begin position="89"/>
        <end position="255"/>
    </location>
</feature>
<dbReference type="GO" id="GO:0046872">
    <property type="term" value="F:metal ion binding"/>
    <property type="evidence" value="ECO:0007669"/>
    <property type="project" value="UniProtKB-KW"/>
</dbReference>
<dbReference type="InterPro" id="IPR057670">
    <property type="entry name" value="SH3_retrovirus"/>
</dbReference>
<dbReference type="InterPro" id="IPR013103">
    <property type="entry name" value="RVT_2"/>
</dbReference>
<evidence type="ECO:0000313" key="6">
    <source>
        <dbReference type="Proteomes" id="UP001172457"/>
    </source>
</evidence>
<keyword evidence="2" id="KW-0378">Hydrolase</keyword>
<dbReference type="SUPFAM" id="SSF53098">
    <property type="entry name" value="Ribonuclease H-like"/>
    <property type="match status" value="1"/>
</dbReference>
<dbReference type="Pfam" id="PF07727">
    <property type="entry name" value="RVT_2"/>
    <property type="match status" value="1"/>
</dbReference>
<evidence type="ECO:0000259" key="4">
    <source>
        <dbReference type="PROSITE" id="PS50994"/>
    </source>
</evidence>
<gene>
    <name evidence="5" type="ORF">OSB04_007572</name>
</gene>
<dbReference type="GO" id="GO:0003676">
    <property type="term" value="F:nucleic acid binding"/>
    <property type="evidence" value="ECO:0007669"/>
    <property type="project" value="InterPro"/>
</dbReference>
<sequence>MKALRKTANLYILQGQTVTGDVAVASKKFSDGDLTKLWHLRLGCMSLGGMIELSQRDLLDSHKVTDLQFCEHCVYGKTKRVRFLSGIHTTKGPLDYIHSDLWGPARVTSYGGASYMLTIIDDFSRRVWAYFLKKKSDVFGTFRDWRTMIEKQSGKEVKYLRTDNGLEFCSEEFNAYCRKNGITRHRTDAHTPQQNGVAERMNRTILEKVRCMLSNSKMPKTFWAEAASTACYLINRSPLVALEKKTPMEVWSGSPADYMDLKIFGCPAYARLKGFRLWCPETKKILISRDVTFDESLMLSDSPPPTSEPISESPKEKPPVEVELPMAQTSSPIVTNDLNAASSTSTGAQVEDDSSSQTMPQAPEPCIARDRGRREIVRPARYTEEVDLVAHAFNVAEEMEGTVEPTSYSEAMKLDDVDEWLMAMKEEMESLLKSGTWELVLIPKGKKAVRSKWVDKLWKGAVAGQPFGSAIGMPPDCCRNAEGSSPQLFHLLIIFFCPSIQKAKEISQAWVFKLKEGATPEEKPRYKARLVAKGYSQIPGVDYNDIFSPVVKHTSIRALLGMVASDDLELEQMDVTTAFLNGELEEEIFMHQSEGFVVPGKEGHVCKLIKSIYGLKQSPRQWYKRFDAFVTAHGLSNSSYDSCVYFKKCDDGSILYLLLYVDDMLIAAKDMGEVQKVKDQLNSEFDMKDLGAAKKILGMEIVRDRKARKLYLSQEGYVQKVLRRFGMSEAKSVNTPFAPHFRLSSALSPSTQADVAYMARVPYSSAVGSLMYAMICTRSDLAYAVSMVSRYMANPGKEHWKAVQWIFRYLKGTANLCFHFGRNSSGVLGYTDSDYGKDIDNRRSITGYVFTLDGCAISWRAHLQPTVALSTTEAEYMAVSEAVKEGVWLKGFFGELCERLKVEEVFCDNQGAVLLTKDRVLHDRTKHIDIRHHYIREVVARGDLKVVKISTDDNAGDMLTKPLPVAKFNLCLDLVGVDKRG</sequence>
<dbReference type="Gene3D" id="3.30.420.10">
    <property type="entry name" value="Ribonuclease H-like superfamily/Ribonuclease H"/>
    <property type="match status" value="1"/>
</dbReference>
<protein>
    <recommendedName>
        <fullName evidence="4">Integrase catalytic domain-containing protein</fullName>
    </recommendedName>
</protein>
<dbReference type="Pfam" id="PF00665">
    <property type="entry name" value="rve"/>
    <property type="match status" value="1"/>
</dbReference>
<dbReference type="Proteomes" id="UP001172457">
    <property type="component" value="Chromosome 2"/>
</dbReference>
<dbReference type="GO" id="GO:0015074">
    <property type="term" value="P:DNA integration"/>
    <property type="evidence" value="ECO:0007669"/>
    <property type="project" value="InterPro"/>
</dbReference>
<evidence type="ECO:0000313" key="5">
    <source>
        <dbReference type="EMBL" id="KAJ9562412.1"/>
    </source>
</evidence>
<dbReference type="SUPFAM" id="SSF56672">
    <property type="entry name" value="DNA/RNA polymerases"/>
    <property type="match status" value="1"/>
</dbReference>
<dbReference type="InterPro" id="IPR039537">
    <property type="entry name" value="Retrotran_Ty1/copia-like"/>
</dbReference>
<dbReference type="InterPro" id="IPR036397">
    <property type="entry name" value="RNaseH_sf"/>
</dbReference>
<dbReference type="AlphaFoldDB" id="A0AA38WIP9"/>
<dbReference type="PROSITE" id="PS50994">
    <property type="entry name" value="INTEGRASE"/>
    <property type="match status" value="1"/>
</dbReference>
<dbReference type="GO" id="GO:0016787">
    <property type="term" value="F:hydrolase activity"/>
    <property type="evidence" value="ECO:0007669"/>
    <property type="project" value="UniProtKB-KW"/>
</dbReference>
<feature type="compositionally biased region" description="Polar residues" evidence="3">
    <location>
        <begin position="327"/>
        <end position="348"/>
    </location>
</feature>
<dbReference type="Pfam" id="PF13976">
    <property type="entry name" value="gag_pre-integrs"/>
    <property type="match status" value="1"/>
</dbReference>
<dbReference type="InterPro" id="IPR001584">
    <property type="entry name" value="Integrase_cat-core"/>
</dbReference>
<accession>A0AA38WIP9</accession>
<evidence type="ECO:0000256" key="3">
    <source>
        <dbReference type="SAM" id="MobiDB-lite"/>
    </source>
</evidence>
<dbReference type="Pfam" id="PF25597">
    <property type="entry name" value="SH3_retrovirus"/>
    <property type="match status" value="1"/>
</dbReference>
<keyword evidence="1" id="KW-0479">Metal-binding</keyword>
<dbReference type="InterPro" id="IPR025724">
    <property type="entry name" value="GAG-pre-integrase_dom"/>
</dbReference>
<dbReference type="PANTHER" id="PTHR42648:SF28">
    <property type="entry name" value="TRANSPOSON-ENCODED PROTEIN WITH RIBONUCLEASE H-LIKE AND RETROVIRUS ZINC FINGER-LIKE DOMAINS"/>
    <property type="match status" value="1"/>
</dbReference>
<feature type="region of interest" description="Disordered" evidence="3">
    <location>
        <begin position="296"/>
        <end position="365"/>
    </location>
</feature>
<name>A0AA38WIP9_9ASTR</name>